<protein>
    <submittedName>
        <fullName evidence="1">Uncharacterized protein</fullName>
    </submittedName>
</protein>
<gene>
    <name evidence="1" type="ORF">MM415B03347_0003</name>
</gene>
<accession>A0A6M3LDT3</accession>
<organism evidence="1">
    <name type="scientific">viral metagenome</name>
    <dbReference type="NCBI Taxonomy" id="1070528"/>
    <lineage>
        <taxon>unclassified sequences</taxon>
        <taxon>metagenomes</taxon>
        <taxon>organismal metagenomes</taxon>
    </lineage>
</organism>
<dbReference type="AlphaFoldDB" id="A0A6M3LDT3"/>
<dbReference type="EMBL" id="MT142992">
    <property type="protein sequence ID" value="QJA91504.1"/>
    <property type="molecule type" value="Genomic_DNA"/>
</dbReference>
<name>A0A6M3LDT3_9ZZZZ</name>
<proteinExistence type="predicted"/>
<evidence type="ECO:0000313" key="1">
    <source>
        <dbReference type="EMBL" id="QJA91504.1"/>
    </source>
</evidence>
<reference evidence="1" key="1">
    <citation type="submission" date="2020-03" db="EMBL/GenBank/DDBJ databases">
        <title>The deep terrestrial virosphere.</title>
        <authorList>
            <person name="Holmfeldt K."/>
            <person name="Nilsson E."/>
            <person name="Simone D."/>
            <person name="Lopez-Fernandez M."/>
            <person name="Wu X."/>
            <person name="de Brujin I."/>
            <person name="Lundin D."/>
            <person name="Andersson A."/>
            <person name="Bertilsson S."/>
            <person name="Dopson M."/>
        </authorList>
    </citation>
    <scope>NUCLEOTIDE SEQUENCE</scope>
    <source>
        <strain evidence="1">MM415B03347</strain>
    </source>
</reference>
<sequence length="255" mass="28530">MALNLIISRRAGDDVDLFYHVPGNAINEPFCYHLTRTVAGLSFPQRAGKGEHTSYGYACLVGERTFYAEDGDRTTRQFVVLDEIEASSQAALYKLLIEYKDRYLAGAVVCPDRPQPMVDNLRDMEGLSKYANESPVFLRARHPSYVSRDTVATVAPHDVPPTPQVVQFFETLLGTELQQPDTLWPLMGRTGQQSYRLALPGNLSNEKARTGIQSPSVYPKVVEALYVALHYLETTARVHYDGSKWEHKGSVVTGY</sequence>